<dbReference type="Proteomes" id="UP000000442">
    <property type="component" value="Chromosome"/>
</dbReference>
<dbReference type="PANTHER" id="PTHR11941">
    <property type="entry name" value="ENOYL-COA HYDRATASE-RELATED"/>
    <property type="match status" value="1"/>
</dbReference>
<accession>C0QCY8</accession>
<dbReference type="PANTHER" id="PTHR11941:SF54">
    <property type="entry name" value="ENOYL-COA HYDRATASE, MITOCHONDRIAL"/>
    <property type="match status" value="1"/>
</dbReference>
<keyword evidence="4" id="KW-1185">Reference proteome</keyword>
<name>C0QCY8_DESAH</name>
<dbReference type="KEGG" id="dat:HRM2_41640"/>
<dbReference type="OrthoDB" id="5365311at2"/>
<dbReference type="InterPro" id="IPR029045">
    <property type="entry name" value="ClpP/crotonase-like_dom_sf"/>
</dbReference>
<dbReference type="EC" id="4.2.1.55" evidence="3"/>
<dbReference type="SUPFAM" id="SSF52096">
    <property type="entry name" value="ClpP/crotonase"/>
    <property type="match status" value="1"/>
</dbReference>
<dbReference type="Gene3D" id="3.90.226.10">
    <property type="entry name" value="2-enoyl-CoA Hydratase, Chain A, domain 1"/>
    <property type="match status" value="1"/>
</dbReference>
<gene>
    <name evidence="3" type="primary">caiD1</name>
    <name evidence="3" type="ordered locus">HRM2_41640</name>
</gene>
<dbReference type="AlphaFoldDB" id="C0QCY8"/>
<dbReference type="RefSeq" id="WP_015905953.1">
    <property type="nucleotide sequence ID" value="NC_012108.1"/>
</dbReference>
<dbReference type="STRING" id="177437.HRM2_41640"/>
<dbReference type="Pfam" id="PF00378">
    <property type="entry name" value="ECH_1"/>
    <property type="match status" value="1"/>
</dbReference>
<dbReference type="FunFam" id="3.90.226.10:FF:000009">
    <property type="entry name" value="Carnitinyl-CoA dehydratase"/>
    <property type="match status" value="1"/>
</dbReference>
<protein>
    <submittedName>
        <fullName evidence="3">CaiD1</fullName>
        <ecNumber evidence="3">4.2.1.55</ecNumber>
    </submittedName>
</protein>
<organism evidence="3 4">
    <name type="scientific">Desulforapulum autotrophicum (strain ATCC 43914 / DSM 3382 / VKM B-1955 / HRM2)</name>
    <name type="common">Desulfobacterium autotrophicum</name>
    <dbReference type="NCBI Taxonomy" id="177437"/>
    <lineage>
        <taxon>Bacteria</taxon>
        <taxon>Pseudomonadati</taxon>
        <taxon>Thermodesulfobacteriota</taxon>
        <taxon>Desulfobacteria</taxon>
        <taxon>Desulfobacterales</taxon>
        <taxon>Desulfobacteraceae</taxon>
        <taxon>Desulforapulum</taxon>
    </lineage>
</organism>
<proteinExistence type="inferred from homology"/>
<reference evidence="3 4" key="1">
    <citation type="journal article" date="2009" name="Environ. Microbiol.">
        <title>Genome sequence of Desulfobacterium autotrophicum HRM2, a marine sulfate reducer oxidizing organic carbon completely to carbon dioxide.</title>
        <authorList>
            <person name="Strittmatter A.W."/>
            <person name="Liesegang H."/>
            <person name="Rabus R."/>
            <person name="Decker I."/>
            <person name="Amann J."/>
            <person name="Andres S."/>
            <person name="Henne A."/>
            <person name="Fricke W.F."/>
            <person name="Martinez-Arias R."/>
            <person name="Bartels D."/>
            <person name="Goesmann A."/>
            <person name="Krause L."/>
            <person name="Puehler A."/>
            <person name="Klenk H.P."/>
            <person name="Richter M."/>
            <person name="Schuler M."/>
            <person name="Gloeckner F.O."/>
            <person name="Meyerdierks A."/>
            <person name="Gottschalk G."/>
            <person name="Amann R."/>
        </authorList>
    </citation>
    <scope>NUCLEOTIDE SEQUENCE [LARGE SCALE GENOMIC DNA]</scope>
    <source>
        <strain evidence="4">ATCC 43914 / DSM 3382 / HRM2</strain>
    </source>
</reference>
<dbReference type="CDD" id="cd06558">
    <property type="entry name" value="crotonase-like"/>
    <property type="match status" value="1"/>
</dbReference>
<dbReference type="InterPro" id="IPR001753">
    <property type="entry name" value="Enoyl-CoA_hydra/iso"/>
</dbReference>
<evidence type="ECO:0000313" key="4">
    <source>
        <dbReference type="Proteomes" id="UP000000442"/>
    </source>
</evidence>
<evidence type="ECO:0000256" key="1">
    <source>
        <dbReference type="ARBA" id="ARBA00005254"/>
    </source>
</evidence>
<dbReference type="GO" id="GO:0006635">
    <property type="term" value="P:fatty acid beta-oxidation"/>
    <property type="evidence" value="ECO:0007669"/>
    <property type="project" value="TreeGrafter"/>
</dbReference>
<evidence type="ECO:0000313" key="3">
    <source>
        <dbReference type="EMBL" id="ACN17220.1"/>
    </source>
</evidence>
<evidence type="ECO:0000256" key="2">
    <source>
        <dbReference type="ARBA" id="ARBA00023239"/>
    </source>
</evidence>
<sequence length="257" mass="27930">MEETLLEKTSNHITTITINRPKQLNALTPLMITELEQKFKILGEDKEVRAIIIRGQGNTFCAGVDVKGSSYNPLNSRVFLKDFNRMLKTIEMMPQPTIAMIDGSAVSGGLELALACTFRIAAKNAKLGLPEIKLGLVAAGGATYRLPRLVGFGRAVEMCLLGDLMDGEEAGDCNLVNFVVSNEALADRTEALANRLVNNPPIAMSLVKDALYSASAPHVDNSALMEILSASVNHYTEDKKEGIEAFFSKRKPTFIGK</sequence>
<comment type="similarity">
    <text evidence="1">Belongs to the enoyl-CoA hydratase/isomerase family.</text>
</comment>
<keyword evidence="2 3" id="KW-0456">Lyase</keyword>
<dbReference type="GO" id="GO:0016829">
    <property type="term" value="F:lyase activity"/>
    <property type="evidence" value="ECO:0007669"/>
    <property type="project" value="UniProtKB-KW"/>
</dbReference>
<dbReference type="eggNOG" id="COG1024">
    <property type="taxonomic scope" value="Bacteria"/>
</dbReference>
<dbReference type="HOGENOM" id="CLU_009834_7_6_7"/>
<dbReference type="EMBL" id="CP001087">
    <property type="protein sequence ID" value="ACN17220.1"/>
    <property type="molecule type" value="Genomic_DNA"/>
</dbReference>